<feature type="compositionally biased region" description="Low complexity" evidence="9">
    <location>
        <begin position="238"/>
        <end position="275"/>
    </location>
</feature>
<evidence type="ECO:0000256" key="3">
    <source>
        <dbReference type="ARBA" id="ARBA00006647"/>
    </source>
</evidence>
<feature type="compositionally biased region" description="Polar residues" evidence="9">
    <location>
        <begin position="384"/>
        <end position="399"/>
    </location>
</feature>
<evidence type="ECO:0000313" key="12">
    <source>
        <dbReference type="Proteomes" id="UP000271974"/>
    </source>
</evidence>
<evidence type="ECO:0000256" key="2">
    <source>
        <dbReference type="ARBA" id="ARBA00004496"/>
    </source>
</evidence>
<dbReference type="GO" id="GO:0005634">
    <property type="term" value="C:nucleus"/>
    <property type="evidence" value="ECO:0007669"/>
    <property type="project" value="UniProtKB-SubCell"/>
</dbReference>
<dbReference type="Proteomes" id="UP000271974">
    <property type="component" value="Unassembled WGS sequence"/>
</dbReference>
<dbReference type="SMART" id="SM00430">
    <property type="entry name" value="HOLI"/>
    <property type="match status" value="1"/>
</dbReference>
<comment type="similarity">
    <text evidence="3">Belongs to the nuclear hormone receptor family. NR0 subfamily.</text>
</comment>
<dbReference type="InterPro" id="IPR035500">
    <property type="entry name" value="NHR-like_dom_sf"/>
</dbReference>
<organism evidence="11 12">
    <name type="scientific">Elysia chlorotica</name>
    <name type="common">Eastern emerald elysia</name>
    <name type="synonym">Sea slug</name>
    <dbReference type="NCBI Taxonomy" id="188477"/>
    <lineage>
        <taxon>Eukaryota</taxon>
        <taxon>Metazoa</taxon>
        <taxon>Spiralia</taxon>
        <taxon>Lophotrochozoa</taxon>
        <taxon>Mollusca</taxon>
        <taxon>Gastropoda</taxon>
        <taxon>Heterobranchia</taxon>
        <taxon>Euthyneura</taxon>
        <taxon>Panpulmonata</taxon>
        <taxon>Sacoglossa</taxon>
        <taxon>Placobranchoidea</taxon>
        <taxon>Plakobranchidae</taxon>
        <taxon>Elysia</taxon>
    </lineage>
</organism>
<accession>A0A3S1A0E8</accession>
<keyword evidence="8" id="KW-0675">Receptor</keyword>
<dbReference type="Gene3D" id="1.10.565.10">
    <property type="entry name" value="Retinoid X Receptor"/>
    <property type="match status" value="2"/>
</dbReference>
<evidence type="ECO:0000256" key="6">
    <source>
        <dbReference type="ARBA" id="ARBA00023015"/>
    </source>
</evidence>
<name>A0A3S1A0E8_ELYCH</name>
<dbReference type="AlphaFoldDB" id="A0A3S1A0E8"/>
<evidence type="ECO:0000256" key="4">
    <source>
        <dbReference type="ARBA" id="ARBA00022490"/>
    </source>
</evidence>
<feature type="compositionally biased region" description="Polar residues" evidence="9">
    <location>
        <begin position="172"/>
        <end position="198"/>
    </location>
</feature>
<dbReference type="STRING" id="188477.A0A3S1A0E8"/>
<dbReference type="SUPFAM" id="SSF48508">
    <property type="entry name" value="Nuclear receptor ligand-binding domain"/>
    <property type="match status" value="1"/>
</dbReference>
<evidence type="ECO:0000256" key="1">
    <source>
        <dbReference type="ARBA" id="ARBA00004123"/>
    </source>
</evidence>
<gene>
    <name evidence="11" type="ORF">EGW08_004696</name>
</gene>
<dbReference type="GO" id="GO:0000122">
    <property type="term" value="P:negative regulation of transcription by RNA polymerase II"/>
    <property type="evidence" value="ECO:0007669"/>
    <property type="project" value="TreeGrafter"/>
</dbReference>
<evidence type="ECO:0000256" key="5">
    <source>
        <dbReference type="ARBA" id="ARBA00022491"/>
    </source>
</evidence>
<feature type="domain" description="NR LBD" evidence="10">
    <location>
        <begin position="464"/>
        <end position="781"/>
    </location>
</feature>
<comment type="subcellular location">
    <subcellularLocation>
        <location evidence="2">Cytoplasm</location>
    </subcellularLocation>
    <subcellularLocation>
        <location evidence="1">Nucleus</location>
    </subcellularLocation>
</comment>
<evidence type="ECO:0000256" key="7">
    <source>
        <dbReference type="ARBA" id="ARBA00023163"/>
    </source>
</evidence>
<keyword evidence="6" id="KW-0805">Transcription regulation</keyword>
<keyword evidence="4" id="KW-0963">Cytoplasm</keyword>
<dbReference type="EMBL" id="RQTK01000108">
    <property type="protein sequence ID" value="RUS87520.1"/>
    <property type="molecule type" value="Genomic_DNA"/>
</dbReference>
<dbReference type="PRINTS" id="PR00398">
    <property type="entry name" value="STRDHORMONER"/>
</dbReference>
<keyword evidence="5" id="KW-0678">Repressor</keyword>
<feature type="region of interest" description="Disordered" evidence="9">
    <location>
        <begin position="238"/>
        <end position="402"/>
    </location>
</feature>
<feature type="compositionally biased region" description="Low complexity" evidence="9">
    <location>
        <begin position="286"/>
        <end position="321"/>
    </location>
</feature>
<dbReference type="PANTHER" id="PTHR24081:SF8">
    <property type="entry name" value="NR LBD DOMAIN-CONTAINING PROTEIN"/>
    <property type="match status" value="1"/>
</dbReference>
<feature type="region of interest" description="Disordered" evidence="9">
    <location>
        <begin position="172"/>
        <end position="215"/>
    </location>
</feature>
<dbReference type="InterPro" id="IPR001723">
    <property type="entry name" value="Nuclear_hrmn_rcpt"/>
</dbReference>
<dbReference type="InterPro" id="IPR033544">
    <property type="entry name" value="NR0B1/2"/>
</dbReference>
<dbReference type="Pfam" id="PF00104">
    <property type="entry name" value="Hormone_recep"/>
    <property type="match status" value="1"/>
</dbReference>
<dbReference type="GO" id="GO:0003714">
    <property type="term" value="F:transcription corepressor activity"/>
    <property type="evidence" value="ECO:0007669"/>
    <property type="project" value="TreeGrafter"/>
</dbReference>
<dbReference type="OrthoDB" id="5771769at2759"/>
<protein>
    <recommendedName>
        <fullName evidence="10">NR LBD domain-containing protein</fullName>
    </recommendedName>
</protein>
<dbReference type="GO" id="GO:0005737">
    <property type="term" value="C:cytoplasm"/>
    <property type="evidence" value="ECO:0007669"/>
    <property type="project" value="UniProtKB-SubCell"/>
</dbReference>
<evidence type="ECO:0000259" key="10">
    <source>
        <dbReference type="PROSITE" id="PS51843"/>
    </source>
</evidence>
<reference evidence="11 12" key="1">
    <citation type="submission" date="2019-01" db="EMBL/GenBank/DDBJ databases">
        <title>A draft genome assembly of the solar-powered sea slug Elysia chlorotica.</title>
        <authorList>
            <person name="Cai H."/>
            <person name="Li Q."/>
            <person name="Fang X."/>
            <person name="Li J."/>
            <person name="Curtis N.E."/>
            <person name="Altenburger A."/>
            <person name="Shibata T."/>
            <person name="Feng M."/>
            <person name="Maeda T."/>
            <person name="Schwartz J.A."/>
            <person name="Shigenobu S."/>
            <person name="Lundholm N."/>
            <person name="Nishiyama T."/>
            <person name="Yang H."/>
            <person name="Hasebe M."/>
            <person name="Li S."/>
            <person name="Pierce S.K."/>
            <person name="Wang J."/>
        </authorList>
    </citation>
    <scope>NUCLEOTIDE SEQUENCE [LARGE SCALE GENOMIC DNA]</scope>
    <source>
        <strain evidence="11">EC2010</strain>
        <tissue evidence="11">Whole organism of an adult</tissue>
    </source>
</reference>
<dbReference type="PANTHER" id="PTHR24081">
    <property type="entry name" value="NUCLEAR RECEPTOR SUBFAMILY 0 GROUP B"/>
    <property type="match status" value="1"/>
</dbReference>
<keyword evidence="12" id="KW-1185">Reference proteome</keyword>
<sequence>MIREASPSPEKRFSYLDIPSPSSLEPAYSSLYPHLLRHATRSGLSSLSALPGLHAGLHGLSPLHSLHSSFVQPQAFLPRLVCNHTSLSSQQTNMADKHQTLTSLFPALSQPVVCGPAYLETNFRCSGQNGAIFSNTIINDSNNSDSQYSCSGGNESSVHQYLGNNSGRQYLGNSVYSNSERKSGTTSRFDNSSSGNQKTADKEKSCSSGSADSSVKDHSIDTLLYASTSQTNAANNNNNSICNSSNNNCSSSSNTNNKRMIYSNSSSSINNANSSDTITKRSGGVNNIDINTTNNCNNNNNNNKNNNTTNSNNNNYSIRNIVGPERDDARSEQTTGDHHQEKHEMDDAREKTPSPDSSRPWCTPQPGDGQDMDHDASPKPDVAVTTNSACADSQTSPTDMRTKRVHTPGLLAPTPIRPLQVAPPISSLSSLTGLSLGCGSGLPLSCHTILSPATAQAPMHQLPVPPNMSLRIPAMLAGHCFQLGQLPVTSTPGKPTLTSHHVTSFAEEIMAACVTWARLLPAFSTLPDSDRRRLLEATWTELFLLVAAEKGLTFEPNLLLSTMERSLIESGHQEAGASHPLMTPRQMAGTYSHLQDMRELLLAFQAIKIDPTEGSCLRSIVLFRFYTRGLQAGAEIQRLQEKDHLAPMCIMYSILEVYKQALKYRDFRKRTIWRPCVSCILYPVFCILYHVFCILCILHPTDTRGLQASAEIQRLQEKAHLALMSHCSRTYPSDLLRTNRFLMLLPRLREIPPRVIKDVFFRHSAQPEANIERLFFEFAGSPI</sequence>
<comment type="caution">
    <text evidence="11">The sequence shown here is derived from an EMBL/GenBank/DDBJ whole genome shotgun (WGS) entry which is preliminary data.</text>
</comment>
<dbReference type="PROSITE" id="PS51843">
    <property type="entry name" value="NR_LBD"/>
    <property type="match status" value="1"/>
</dbReference>
<evidence type="ECO:0000256" key="9">
    <source>
        <dbReference type="SAM" id="MobiDB-lite"/>
    </source>
</evidence>
<feature type="compositionally biased region" description="Basic and acidic residues" evidence="9">
    <location>
        <begin position="324"/>
        <end position="353"/>
    </location>
</feature>
<dbReference type="InterPro" id="IPR000536">
    <property type="entry name" value="Nucl_hrmn_rcpt_lig-bd"/>
</dbReference>
<evidence type="ECO:0000256" key="8">
    <source>
        <dbReference type="ARBA" id="ARBA00023170"/>
    </source>
</evidence>
<proteinExistence type="inferred from homology"/>
<evidence type="ECO:0000313" key="11">
    <source>
        <dbReference type="EMBL" id="RUS87520.1"/>
    </source>
</evidence>
<keyword evidence="7" id="KW-0804">Transcription</keyword>